<accession>A0A8C3HAB2</accession>
<dbReference type="GO" id="GO:0005102">
    <property type="term" value="F:signaling receptor binding"/>
    <property type="evidence" value="ECO:0007669"/>
    <property type="project" value="TreeGrafter"/>
</dbReference>
<dbReference type="InterPro" id="IPR003599">
    <property type="entry name" value="Ig_sub"/>
</dbReference>
<dbReference type="GO" id="GO:0001817">
    <property type="term" value="P:regulation of cytokine production"/>
    <property type="evidence" value="ECO:0007669"/>
    <property type="project" value="TreeGrafter"/>
</dbReference>
<proteinExistence type="predicted"/>
<feature type="domain" description="Ig-like" evidence="8">
    <location>
        <begin position="19"/>
        <end position="126"/>
    </location>
</feature>
<keyword evidence="10" id="KW-1185">Reference proteome</keyword>
<evidence type="ECO:0000313" key="9">
    <source>
        <dbReference type="Ensembl" id="ENSCPBP00000011848.1"/>
    </source>
</evidence>
<sequence>MATLSHASSVKTSGCMSTPTGNYTSSSLSQFTVTGPDHPVTASLGGEAVLPCHLSPRMSAENMEVGWLRSQNSEVVHLYRDGQDQYGEQMPEYRGRTELLRDDITNGRVFLRIRDIRPSDDGQYKCFFQSSVFYKDALLELQVLESVNCLKGSDTESRGMGRVHIISTRGPLTSVLVCGAGAFPMSLSDQSLVSHTPAGRGLRSLCSSGQESHGEGSRHPSLLCLSWEIVSFSRLVCVKFPNSLRASLHTH</sequence>
<evidence type="ECO:0000256" key="6">
    <source>
        <dbReference type="ARBA" id="ARBA00023319"/>
    </source>
</evidence>
<evidence type="ECO:0000256" key="4">
    <source>
        <dbReference type="ARBA" id="ARBA00023136"/>
    </source>
</evidence>
<dbReference type="Pfam" id="PF07686">
    <property type="entry name" value="V-set"/>
    <property type="match status" value="1"/>
</dbReference>
<dbReference type="InterPro" id="IPR036179">
    <property type="entry name" value="Ig-like_dom_sf"/>
</dbReference>
<evidence type="ECO:0000256" key="7">
    <source>
        <dbReference type="SAM" id="MobiDB-lite"/>
    </source>
</evidence>
<keyword evidence="4" id="KW-0472">Membrane</keyword>
<evidence type="ECO:0000313" key="10">
    <source>
        <dbReference type="Proteomes" id="UP000694380"/>
    </source>
</evidence>
<comment type="subcellular location">
    <subcellularLocation>
        <location evidence="1">Membrane</location>
    </subcellularLocation>
</comment>
<evidence type="ECO:0000259" key="8">
    <source>
        <dbReference type="PROSITE" id="PS50835"/>
    </source>
</evidence>
<reference evidence="9" key="1">
    <citation type="submission" date="2025-08" db="UniProtKB">
        <authorList>
            <consortium name="Ensembl"/>
        </authorList>
    </citation>
    <scope>IDENTIFICATION</scope>
</reference>
<name>A0A8C3HAB2_CHRPI</name>
<evidence type="ECO:0000256" key="1">
    <source>
        <dbReference type="ARBA" id="ARBA00004370"/>
    </source>
</evidence>
<keyword evidence="5" id="KW-1015">Disulfide bond</keyword>
<dbReference type="FunFam" id="2.60.40.10:FF:000183">
    <property type="entry name" value="Myelin-oligodendrocyte glycoprotein"/>
    <property type="match status" value="1"/>
</dbReference>
<dbReference type="InterPro" id="IPR007110">
    <property type="entry name" value="Ig-like_dom"/>
</dbReference>
<evidence type="ECO:0000256" key="2">
    <source>
        <dbReference type="ARBA" id="ARBA00022692"/>
    </source>
</evidence>
<dbReference type="CDD" id="cd05713">
    <property type="entry name" value="IgV_MOG_like"/>
    <property type="match status" value="1"/>
</dbReference>
<dbReference type="GO" id="GO:0050852">
    <property type="term" value="P:T cell receptor signaling pathway"/>
    <property type="evidence" value="ECO:0007669"/>
    <property type="project" value="TreeGrafter"/>
</dbReference>
<dbReference type="InterPro" id="IPR050504">
    <property type="entry name" value="IgSF_BTN/MOG"/>
</dbReference>
<dbReference type="SUPFAM" id="SSF48726">
    <property type="entry name" value="Immunoglobulin"/>
    <property type="match status" value="1"/>
</dbReference>
<dbReference type="GO" id="GO:0009897">
    <property type="term" value="C:external side of plasma membrane"/>
    <property type="evidence" value="ECO:0007669"/>
    <property type="project" value="TreeGrafter"/>
</dbReference>
<dbReference type="PROSITE" id="PS50835">
    <property type="entry name" value="IG_LIKE"/>
    <property type="match status" value="1"/>
</dbReference>
<dbReference type="InterPro" id="IPR013106">
    <property type="entry name" value="Ig_V-set"/>
</dbReference>
<keyword evidence="6" id="KW-0393">Immunoglobulin domain</keyword>
<reference evidence="9" key="2">
    <citation type="submission" date="2025-09" db="UniProtKB">
        <authorList>
            <consortium name="Ensembl"/>
        </authorList>
    </citation>
    <scope>IDENTIFICATION</scope>
</reference>
<feature type="region of interest" description="Disordered" evidence="7">
    <location>
        <begin position="1"/>
        <end position="21"/>
    </location>
</feature>
<dbReference type="SMART" id="SM00406">
    <property type="entry name" value="IGv"/>
    <property type="match status" value="1"/>
</dbReference>
<dbReference type="Proteomes" id="UP000694380">
    <property type="component" value="Unplaced"/>
</dbReference>
<evidence type="ECO:0000256" key="5">
    <source>
        <dbReference type="ARBA" id="ARBA00023157"/>
    </source>
</evidence>
<dbReference type="GeneTree" id="ENSGT00940000153527"/>
<evidence type="ECO:0000256" key="3">
    <source>
        <dbReference type="ARBA" id="ARBA00022989"/>
    </source>
</evidence>
<dbReference type="Gene3D" id="2.60.40.10">
    <property type="entry name" value="Immunoglobulins"/>
    <property type="match status" value="1"/>
</dbReference>
<dbReference type="Ensembl" id="ENSCPBT00000014157.1">
    <property type="protein sequence ID" value="ENSCPBP00000011848.1"/>
    <property type="gene ID" value="ENSCPBG00000008988.1"/>
</dbReference>
<keyword evidence="2" id="KW-0812">Transmembrane</keyword>
<keyword evidence="3" id="KW-1133">Transmembrane helix</keyword>
<dbReference type="InterPro" id="IPR013783">
    <property type="entry name" value="Ig-like_fold"/>
</dbReference>
<dbReference type="SMART" id="SM00409">
    <property type="entry name" value="IG"/>
    <property type="match status" value="1"/>
</dbReference>
<dbReference type="AlphaFoldDB" id="A0A8C3HAB2"/>
<dbReference type="PANTHER" id="PTHR24100">
    <property type="entry name" value="BUTYROPHILIN"/>
    <property type="match status" value="1"/>
</dbReference>
<organism evidence="9 10">
    <name type="scientific">Chrysemys picta bellii</name>
    <name type="common">Western painted turtle</name>
    <name type="synonym">Emys bellii</name>
    <dbReference type="NCBI Taxonomy" id="8478"/>
    <lineage>
        <taxon>Eukaryota</taxon>
        <taxon>Metazoa</taxon>
        <taxon>Chordata</taxon>
        <taxon>Craniata</taxon>
        <taxon>Vertebrata</taxon>
        <taxon>Euteleostomi</taxon>
        <taxon>Archelosauria</taxon>
        <taxon>Testudinata</taxon>
        <taxon>Testudines</taxon>
        <taxon>Cryptodira</taxon>
        <taxon>Durocryptodira</taxon>
        <taxon>Testudinoidea</taxon>
        <taxon>Emydidae</taxon>
        <taxon>Chrysemys</taxon>
    </lineage>
</organism>
<protein>
    <recommendedName>
        <fullName evidence="8">Ig-like domain-containing protein</fullName>
    </recommendedName>
</protein>
<dbReference type="PANTHER" id="PTHR24100:SF149">
    <property type="entry name" value="BG-LIKE ANTIGEN 1-RELATED"/>
    <property type="match status" value="1"/>
</dbReference>